<keyword evidence="1" id="KW-0614">Plasmid</keyword>
<dbReference type="InterPro" id="IPR009097">
    <property type="entry name" value="Cyclic_Pdiesterase"/>
</dbReference>
<accession>A0A291W462</accession>
<sequence>MADFFHGVTTRTNSWPPGRRDLHWHLIPDAATVRTHLSGPYSSIIHRPGLGPVAPQWAHVTVLHSGPVEEFLPGEVEAVTERVRRCLVSMPPIELTFDRPSVGGVAVECAGRPGAAARRLWEVTAAATAAVVGDRFPLIPAQFYPHLSLAYGTGGAVADRREMKALLSDRPGEPLTMRFDQLSRVEQWHDMRSIRWSNRLDLPLAG</sequence>
<reference evidence="1 2" key="1">
    <citation type="submission" date="2017-10" db="EMBL/GenBank/DDBJ databases">
        <title>Streptomyces alboflavus Genome sequencing and assembly.</title>
        <authorList>
            <person name="Wang Y."/>
            <person name="Du B."/>
            <person name="Ding Y."/>
            <person name="Liu H."/>
            <person name="Hou Q."/>
            <person name="Liu K."/>
            <person name="Wang C."/>
            <person name="Yao L."/>
        </authorList>
    </citation>
    <scope>NUCLEOTIDE SEQUENCE [LARGE SCALE GENOMIC DNA]</scope>
    <source>
        <strain evidence="1 2">MDJK44</strain>
        <plasmid evidence="2">Plasmid pmdjk44.1</plasmid>
    </source>
</reference>
<name>A0A291W462_9ACTN</name>
<dbReference type="Proteomes" id="UP000195880">
    <property type="component" value="Plasmid pMDJK44.1"/>
</dbReference>
<evidence type="ECO:0000313" key="2">
    <source>
        <dbReference type="Proteomes" id="UP000195880"/>
    </source>
</evidence>
<protein>
    <recommendedName>
        <fullName evidence="3">2'-5' RNA ligase</fullName>
    </recommendedName>
</protein>
<dbReference type="SUPFAM" id="SSF55144">
    <property type="entry name" value="LigT-like"/>
    <property type="match status" value="1"/>
</dbReference>
<organism evidence="1 2">
    <name type="scientific">Streptomyces alboflavus</name>
    <dbReference type="NCBI Taxonomy" id="67267"/>
    <lineage>
        <taxon>Bacteria</taxon>
        <taxon>Bacillati</taxon>
        <taxon>Actinomycetota</taxon>
        <taxon>Actinomycetes</taxon>
        <taxon>Kitasatosporales</taxon>
        <taxon>Streptomycetaceae</taxon>
        <taxon>Streptomyces</taxon>
    </lineage>
</organism>
<keyword evidence="2" id="KW-1185">Reference proteome</keyword>
<gene>
    <name evidence="1" type="ORF">SMD44_p10194</name>
</gene>
<dbReference type="Gene3D" id="3.90.1140.10">
    <property type="entry name" value="Cyclic phosphodiesterase"/>
    <property type="match status" value="1"/>
</dbReference>
<geneLocation type="plasmid" evidence="2">
    <name>pmdjk44.1</name>
</geneLocation>
<dbReference type="EMBL" id="CP023976">
    <property type="protein sequence ID" value="ATM24693.1"/>
    <property type="molecule type" value="Genomic_DNA"/>
</dbReference>
<dbReference type="KEGG" id="salf:SMD44_p10194"/>
<evidence type="ECO:0008006" key="3">
    <source>
        <dbReference type="Google" id="ProtNLM"/>
    </source>
</evidence>
<dbReference type="Pfam" id="PF13563">
    <property type="entry name" value="2_5_RNA_ligase2"/>
    <property type="match status" value="1"/>
</dbReference>
<dbReference type="AlphaFoldDB" id="A0A291W462"/>
<proteinExistence type="predicted"/>
<evidence type="ECO:0000313" key="1">
    <source>
        <dbReference type="EMBL" id="ATM24693.1"/>
    </source>
</evidence>